<dbReference type="RefSeq" id="WP_188584008.1">
    <property type="nucleotide sequence ID" value="NZ_BMCT01000012.1"/>
</dbReference>
<organism evidence="1 2">
    <name type="scientific">Azorhizobium oxalatiphilum</name>
    <dbReference type="NCBI Taxonomy" id="980631"/>
    <lineage>
        <taxon>Bacteria</taxon>
        <taxon>Pseudomonadati</taxon>
        <taxon>Pseudomonadota</taxon>
        <taxon>Alphaproteobacteria</taxon>
        <taxon>Hyphomicrobiales</taxon>
        <taxon>Xanthobacteraceae</taxon>
        <taxon>Azorhizobium</taxon>
    </lineage>
</organism>
<proteinExistence type="predicted"/>
<gene>
    <name evidence="1" type="ORF">GCM10007301_54230</name>
</gene>
<comment type="caution">
    <text evidence="1">The sequence shown here is derived from an EMBL/GenBank/DDBJ whole genome shotgun (WGS) entry which is preliminary data.</text>
</comment>
<evidence type="ECO:0008006" key="3">
    <source>
        <dbReference type="Google" id="ProtNLM"/>
    </source>
</evidence>
<dbReference type="SUPFAM" id="SSF52540">
    <property type="entry name" value="P-loop containing nucleoside triphosphate hydrolases"/>
    <property type="match status" value="1"/>
</dbReference>
<dbReference type="AlphaFoldDB" id="A0A917CFT7"/>
<sequence length="277" mass="31206">MIYLCYGVTKSASTFLYQITEEIFSASGLGFCRLSHDGPLQMSNHYDTIDPSLITRIAESAGERPVVLKTHGALHPGVADMIAAGEVLASASIRDPREIALSMVDHGRRARANGEQAFAEVFDPTEALFALDMQIEIFTRWAGVPQTEVFTYNEICFDTEATIRRLARQIGTSVDPARILAPFRNTRMIGQFNIGRPDRAAEMPAHMQAAFLERYAAFYARMRFDRDPLKAATTSEHPSRTSPTTRPLRWLKQEIADHRRLVRRLMHSRNIGIIRPD</sequence>
<dbReference type="Gene3D" id="3.40.50.300">
    <property type="entry name" value="P-loop containing nucleotide triphosphate hydrolases"/>
    <property type="match status" value="1"/>
</dbReference>
<evidence type="ECO:0000313" key="2">
    <source>
        <dbReference type="Proteomes" id="UP000606044"/>
    </source>
</evidence>
<keyword evidence="2" id="KW-1185">Reference proteome</keyword>
<reference evidence="1" key="2">
    <citation type="submission" date="2020-09" db="EMBL/GenBank/DDBJ databases">
        <authorList>
            <person name="Sun Q."/>
            <person name="Sedlacek I."/>
        </authorList>
    </citation>
    <scope>NUCLEOTIDE SEQUENCE</scope>
    <source>
        <strain evidence="1">CCM 7897</strain>
    </source>
</reference>
<accession>A0A917CFT7</accession>
<dbReference type="Proteomes" id="UP000606044">
    <property type="component" value="Unassembled WGS sequence"/>
</dbReference>
<evidence type="ECO:0000313" key="1">
    <source>
        <dbReference type="EMBL" id="GGF87492.1"/>
    </source>
</evidence>
<dbReference type="InterPro" id="IPR027417">
    <property type="entry name" value="P-loop_NTPase"/>
</dbReference>
<reference evidence="1" key="1">
    <citation type="journal article" date="2014" name="Int. J. Syst. Evol. Microbiol.">
        <title>Complete genome sequence of Corynebacterium casei LMG S-19264T (=DSM 44701T), isolated from a smear-ripened cheese.</title>
        <authorList>
            <consortium name="US DOE Joint Genome Institute (JGI-PGF)"/>
            <person name="Walter F."/>
            <person name="Albersmeier A."/>
            <person name="Kalinowski J."/>
            <person name="Ruckert C."/>
        </authorList>
    </citation>
    <scope>NUCLEOTIDE SEQUENCE</scope>
    <source>
        <strain evidence="1">CCM 7897</strain>
    </source>
</reference>
<name>A0A917CFT7_9HYPH</name>
<dbReference type="EMBL" id="BMCT01000012">
    <property type="protein sequence ID" value="GGF87492.1"/>
    <property type="molecule type" value="Genomic_DNA"/>
</dbReference>
<protein>
    <recommendedName>
        <fullName evidence="3">Sulfotransferase domain-containing protein</fullName>
    </recommendedName>
</protein>